<proteinExistence type="predicted"/>
<reference evidence="2 3" key="1">
    <citation type="submission" date="2024-11" db="EMBL/GenBank/DDBJ databases">
        <title>A near-complete genome assembly of Cinchona calisaya.</title>
        <authorList>
            <person name="Lian D.C."/>
            <person name="Zhao X.W."/>
            <person name="Wei L."/>
        </authorList>
    </citation>
    <scope>NUCLEOTIDE SEQUENCE [LARGE SCALE GENOMIC DNA]</scope>
    <source>
        <tissue evidence="2">Nenye</tissue>
    </source>
</reference>
<sequence>MLGRTKSVQHSVHKSPNSEHPSPLSPSVCGMELVLGTIVFFFLDAVELELWGRLKEEERDHDPTISSMLNSSKEPTVNQGQEQFGEVSPYSFNESNLVQKKAKTGLGIVATDERNNNLTGWAVMENKFGVHAVEEAIKKSVEVGLGKIVTSSSCKRQVDKLK</sequence>
<dbReference type="EMBL" id="JBJUIK010000004">
    <property type="protein sequence ID" value="KAL3529938.1"/>
    <property type="molecule type" value="Genomic_DNA"/>
</dbReference>
<name>A0ABD3AIA1_9GENT</name>
<comment type="caution">
    <text evidence="2">The sequence shown here is derived from an EMBL/GenBank/DDBJ whole genome shotgun (WGS) entry which is preliminary data.</text>
</comment>
<feature type="region of interest" description="Disordered" evidence="1">
    <location>
        <begin position="59"/>
        <end position="80"/>
    </location>
</feature>
<protein>
    <recommendedName>
        <fullName evidence="4">RNase H type-1 domain-containing protein</fullName>
    </recommendedName>
</protein>
<dbReference type="Proteomes" id="UP001630127">
    <property type="component" value="Unassembled WGS sequence"/>
</dbReference>
<gene>
    <name evidence="2" type="ORF">ACH5RR_009260</name>
</gene>
<organism evidence="2 3">
    <name type="scientific">Cinchona calisaya</name>
    <dbReference type="NCBI Taxonomy" id="153742"/>
    <lineage>
        <taxon>Eukaryota</taxon>
        <taxon>Viridiplantae</taxon>
        <taxon>Streptophyta</taxon>
        <taxon>Embryophyta</taxon>
        <taxon>Tracheophyta</taxon>
        <taxon>Spermatophyta</taxon>
        <taxon>Magnoliopsida</taxon>
        <taxon>eudicotyledons</taxon>
        <taxon>Gunneridae</taxon>
        <taxon>Pentapetalae</taxon>
        <taxon>asterids</taxon>
        <taxon>lamiids</taxon>
        <taxon>Gentianales</taxon>
        <taxon>Rubiaceae</taxon>
        <taxon>Cinchonoideae</taxon>
        <taxon>Cinchoneae</taxon>
        <taxon>Cinchona</taxon>
    </lineage>
</organism>
<accession>A0ABD3AIA1</accession>
<feature type="region of interest" description="Disordered" evidence="1">
    <location>
        <begin position="1"/>
        <end position="25"/>
    </location>
</feature>
<dbReference type="AlphaFoldDB" id="A0ABD3AIA1"/>
<evidence type="ECO:0000313" key="3">
    <source>
        <dbReference type="Proteomes" id="UP001630127"/>
    </source>
</evidence>
<evidence type="ECO:0000256" key="1">
    <source>
        <dbReference type="SAM" id="MobiDB-lite"/>
    </source>
</evidence>
<feature type="compositionally biased region" description="Polar residues" evidence="1">
    <location>
        <begin position="1"/>
        <end position="20"/>
    </location>
</feature>
<evidence type="ECO:0000313" key="2">
    <source>
        <dbReference type="EMBL" id="KAL3529938.1"/>
    </source>
</evidence>
<feature type="compositionally biased region" description="Polar residues" evidence="1">
    <location>
        <begin position="64"/>
        <end position="80"/>
    </location>
</feature>
<keyword evidence="3" id="KW-1185">Reference proteome</keyword>
<evidence type="ECO:0008006" key="4">
    <source>
        <dbReference type="Google" id="ProtNLM"/>
    </source>
</evidence>